<sequence>MNNVSYFMYFEQGRIEYFENLGLTEDLFSDKTVSVVADLECLVSGTAVFEGPAQASCPGVRDRAFLDGCAVCDCGGRCLKGCRTRNHCAH</sequence>
<proteinExistence type="predicted"/>
<organism evidence="1 2">
    <name type="scientific">Paenibacillus vortex V453</name>
    <dbReference type="NCBI Taxonomy" id="715225"/>
    <lineage>
        <taxon>Bacteria</taxon>
        <taxon>Bacillati</taxon>
        <taxon>Bacillota</taxon>
        <taxon>Bacilli</taxon>
        <taxon>Bacillales</taxon>
        <taxon>Paenibacillaceae</taxon>
        <taxon>Paenibacillus</taxon>
    </lineage>
</organism>
<reference evidence="1 2" key="1">
    <citation type="journal article" date="2010" name="BMC Genomics">
        <title>Genome sequence of the pattern forming Paenibacillus vortex bacterium reveals potential for thriving in complex environments.</title>
        <authorList>
            <person name="Sirota-Madi A."/>
            <person name="Olender T."/>
            <person name="Helman Y."/>
            <person name="Ingham C."/>
            <person name="Brainis I."/>
            <person name="Roth D."/>
            <person name="Hagi E."/>
            <person name="Brodsky L."/>
            <person name="Leshkowitz D."/>
            <person name="Galatenko V."/>
            <person name="Nikolaev V."/>
            <person name="Mugasimangalam R.C."/>
            <person name="Bransburg-Zabary S."/>
            <person name="Gutnick D.L."/>
            <person name="Lancet D."/>
            <person name="Ben-Jacob E."/>
        </authorList>
    </citation>
    <scope>NUCLEOTIDE SEQUENCE [LARGE SCALE GENOMIC DNA]</scope>
    <source>
        <strain evidence="1 2">V453</strain>
    </source>
</reference>
<dbReference type="EMBL" id="ADHJ01000014">
    <property type="protein sequence ID" value="EFU42255.1"/>
    <property type="molecule type" value="Genomic_DNA"/>
</dbReference>
<dbReference type="AlphaFoldDB" id="A0A2R9SY00"/>
<protein>
    <submittedName>
        <fullName evidence="1">Thioesterase superfamily protein</fullName>
    </submittedName>
</protein>
<name>A0A2R9SY00_9BACL</name>
<dbReference type="Gene3D" id="3.10.129.10">
    <property type="entry name" value="Hotdog Thioesterase"/>
    <property type="match status" value="1"/>
</dbReference>
<accession>A0A2R9SY00</accession>
<dbReference type="InterPro" id="IPR029069">
    <property type="entry name" value="HotDog_dom_sf"/>
</dbReference>
<gene>
    <name evidence="1" type="ORF">PVOR_08225</name>
</gene>
<dbReference type="Proteomes" id="UP000003094">
    <property type="component" value="Unassembled WGS sequence"/>
</dbReference>
<dbReference type="KEGG" id="pvo:PVOR_08225"/>
<evidence type="ECO:0000313" key="1">
    <source>
        <dbReference type="EMBL" id="EFU42255.1"/>
    </source>
</evidence>
<evidence type="ECO:0000313" key="2">
    <source>
        <dbReference type="Proteomes" id="UP000003094"/>
    </source>
</evidence>
<dbReference type="SUPFAM" id="SSF54637">
    <property type="entry name" value="Thioesterase/thiol ester dehydrase-isomerase"/>
    <property type="match status" value="1"/>
</dbReference>
<comment type="caution">
    <text evidence="1">The sequence shown here is derived from an EMBL/GenBank/DDBJ whole genome shotgun (WGS) entry which is preliminary data.</text>
</comment>
<keyword evidence="2" id="KW-1185">Reference proteome</keyword>